<keyword evidence="3" id="KW-1185">Reference proteome</keyword>
<accession>A0AAV6QX72</accession>
<evidence type="ECO:0000313" key="3">
    <source>
        <dbReference type="Proteomes" id="UP000693946"/>
    </source>
</evidence>
<dbReference type="AlphaFoldDB" id="A0AAV6QX72"/>
<protein>
    <submittedName>
        <fullName evidence="2">Uncharacterized protein</fullName>
    </submittedName>
</protein>
<dbReference type="EMBL" id="JAGKHQ010000015">
    <property type="protein sequence ID" value="KAG7496974.1"/>
    <property type="molecule type" value="Genomic_DNA"/>
</dbReference>
<dbReference type="Proteomes" id="UP000693946">
    <property type="component" value="Linkage Group LG3"/>
</dbReference>
<evidence type="ECO:0000256" key="1">
    <source>
        <dbReference type="SAM" id="MobiDB-lite"/>
    </source>
</evidence>
<feature type="compositionally biased region" description="Basic and acidic residues" evidence="1">
    <location>
        <begin position="60"/>
        <end position="76"/>
    </location>
</feature>
<sequence>MVVVSLGEPLENIKVPVCVQTEHSTGMAVDPAASGRWAEDIGHPGRHHLTETTTDTHPCNARDDGGRKFQLDPGRG</sequence>
<organism evidence="2 3">
    <name type="scientific">Solea senegalensis</name>
    <name type="common">Senegalese sole</name>
    <dbReference type="NCBI Taxonomy" id="28829"/>
    <lineage>
        <taxon>Eukaryota</taxon>
        <taxon>Metazoa</taxon>
        <taxon>Chordata</taxon>
        <taxon>Craniata</taxon>
        <taxon>Vertebrata</taxon>
        <taxon>Euteleostomi</taxon>
        <taxon>Actinopterygii</taxon>
        <taxon>Neopterygii</taxon>
        <taxon>Teleostei</taxon>
        <taxon>Neoteleostei</taxon>
        <taxon>Acanthomorphata</taxon>
        <taxon>Carangaria</taxon>
        <taxon>Pleuronectiformes</taxon>
        <taxon>Pleuronectoidei</taxon>
        <taxon>Soleidae</taxon>
        <taxon>Solea</taxon>
    </lineage>
</organism>
<reference evidence="2 3" key="1">
    <citation type="journal article" date="2021" name="Sci. Rep.">
        <title>Chromosome anchoring in Senegalese sole (Solea senegalensis) reveals sex-associated markers and genome rearrangements in flatfish.</title>
        <authorList>
            <person name="Guerrero-Cozar I."/>
            <person name="Gomez-Garrido J."/>
            <person name="Berbel C."/>
            <person name="Martinez-Blanch J.F."/>
            <person name="Alioto T."/>
            <person name="Claros M.G."/>
            <person name="Gagnaire P.A."/>
            <person name="Manchado M."/>
        </authorList>
    </citation>
    <scope>NUCLEOTIDE SEQUENCE [LARGE SCALE GENOMIC DNA]</scope>
    <source>
        <strain evidence="2">Sse05_10M</strain>
    </source>
</reference>
<comment type="caution">
    <text evidence="2">The sequence shown here is derived from an EMBL/GenBank/DDBJ whole genome shotgun (WGS) entry which is preliminary data.</text>
</comment>
<name>A0AAV6QX72_SOLSE</name>
<proteinExistence type="predicted"/>
<gene>
    <name evidence="2" type="ORF">JOB18_029261</name>
</gene>
<evidence type="ECO:0000313" key="2">
    <source>
        <dbReference type="EMBL" id="KAG7496974.1"/>
    </source>
</evidence>
<feature type="region of interest" description="Disordered" evidence="1">
    <location>
        <begin position="43"/>
        <end position="76"/>
    </location>
</feature>